<dbReference type="Gene3D" id="3.40.50.620">
    <property type="entry name" value="HUPs"/>
    <property type="match status" value="2"/>
</dbReference>
<dbReference type="Pfam" id="PF00582">
    <property type="entry name" value="Usp"/>
    <property type="match status" value="2"/>
</dbReference>
<comment type="caution">
    <text evidence="5">The sequence shown here is derived from an EMBL/GenBank/DDBJ whole genome shotgun (WGS) entry which is preliminary data.</text>
</comment>
<dbReference type="InterPro" id="IPR006016">
    <property type="entry name" value="UspA"/>
</dbReference>
<gene>
    <name evidence="5" type="ORF">GORBP_039_01040</name>
</gene>
<keyword evidence="2" id="KW-0547">Nucleotide-binding</keyword>
<name>A0ABQ0HQ65_GORRU</name>
<dbReference type="PRINTS" id="PR01438">
    <property type="entry name" value="UNVRSLSTRESS"/>
</dbReference>
<feature type="domain" description="UspA" evidence="4">
    <location>
        <begin position="27"/>
        <end position="159"/>
    </location>
</feature>
<keyword evidence="3" id="KW-0067">ATP-binding</keyword>
<comment type="similarity">
    <text evidence="1">Belongs to the universal stress protein A family.</text>
</comment>
<evidence type="ECO:0000259" key="4">
    <source>
        <dbReference type="Pfam" id="PF00582"/>
    </source>
</evidence>
<dbReference type="Proteomes" id="UP000010744">
    <property type="component" value="Unassembled WGS sequence"/>
</dbReference>
<dbReference type="EMBL" id="BAHB01000039">
    <property type="protein sequence ID" value="GAB84393.1"/>
    <property type="molecule type" value="Genomic_DNA"/>
</dbReference>
<dbReference type="SUPFAM" id="SSF52402">
    <property type="entry name" value="Adenine nucleotide alpha hydrolases-like"/>
    <property type="match status" value="2"/>
</dbReference>
<evidence type="ECO:0000256" key="3">
    <source>
        <dbReference type="ARBA" id="ARBA00022840"/>
    </source>
</evidence>
<evidence type="ECO:0000256" key="2">
    <source>
        <dbReference type="ARBA" id="ARBA00022741"/>
    </source>
</evidence>
<dbReference type="PANTHER" id="PTHR46268">
    <property type="entry name" value="STRESS RESPONSE PROTEIN NHAX"/>
    <property type="match status" value="1"/>
</dbReference>
<feature type="domain" description="UspA" evidence="4">
    <location>
        <begin position="170"/>
        <end position="305"/>
    </location>
</feature>
<dbReference type="InterPro" id="IPR014729">
    <property type="entry name" value="Rossmann-like_a/b/a_fold"/>
</dbReference>
<dbReference type="PANTHER" id="PTHR46268:SF27">
    <property type="entry name" value="UNIVERSAL STRESS PROTEIN RV2623"/>
    <property type="match status" value="1"/>
</dbReference>
<protein>
    <recommendedName>
        <fullName evidence="4">UspA domain-containing protein</fullName>
    </recommendedName>
</protein>
<proteinExistence type="inferred from homology"/>
<sequence>MPGHSGIRCVDLQGDCRVTASRFTDEPVVVGVDGSATARAAAHWAARDAALHRSELELIASANVSADDPRVLEPLHARCERALAEARRVAEDAGDSLEALKITTQIVDSPPVTALLEVSDRARLLVVGNRGHMAGHRVSLGTVTTALAEHCRCPLTVVRDSMSHWSQAGVVVGTDGSPGGRAAVDAAFAAADLRGVPVTVVHAWCDTDVADTSVPCTMSEWPSHRSRADAWLDAELDEVRRRYPQVTVRCAVTRDRPGRALLDHAQAAQLLVVGARGRGGFAAMRLGSTSLTVLRSARGPVMVVPHDR</sequence>
<organism evidence="5 6">
    <name type="scientific">Gordonia rubripertincta NBRC 101908</name>
    <dbReference type="NCBI Taxonomy" id="1077975"/>
    <lineage>
        <taxon>Bacteria</taxon>
        <taxon>Bacillati</taxon>
        <taxon>Actinomycetota</taxon>
        <taxon>Actinomycetes</taxon>
        <taxon>Mycobacteriales</taxon>
        <taxon>Gordoniaceae</taxon>
        <taxon>Gordonia</taxon>
    </lineage>
</organism>
<evidence type="ECO:0000256" key="1">
    <source>
        <dbReference type="ARBA" id="ARBA00008791"/>
    </source>
</evidence>
<accession>A0ABQ0HQ65</accession>
<evidence type="ECO:0000313" key="6">
    <source>
        <dbReference type="Proteomes" id="UP000010744"/>
    </source>
</evidence>
<dbReference type="InterPro" id="IPR006015">
    <property type="entry name" value="Universal_stress_UspA"/>
</dbReference>
<reference evidence="5 6" key="1">
    <citation type="submission" date="2012-08" db="EMBL/GenBank/DDBJ databases">
        <title>Whole genome shotgun sequence of Gordonia rubripertincta NBRC 101908.</title>
        <authorList>
            <person name="Takarada H."/>
            <person name="Hosoyama A."/>
            <person name="Tsuchikane K."/>
            <person name="Katsumata H."/>
            <person name="Baba S."/>
            <person name="Ohji S."/>
            <person name="Yamazaki S."/>
            <person name="Fujita N."/>
        </authorList>
    </citation>
    <scope>NUCLEOTIDE SEQUENCE [LARGE SCALE GENOMIC DNA]</scope>
    <source>
        <strain evidence="5 6">NBRC 101908</strain>
    </source>
</reference>
<keyword evidence="6" id="KW-1185">Reference proteome</keyword>
<evidence type="ECO:0000313" key="5">
    <source>
        <dbReference type="EMBL" id="GAB84393.1"/>
    </source>
</evidence>